<reference evidence="1 2" key="1">
    <citation type="submission" date="2024-03" db="EMBL/GenBank/DDBJ databases">
        <title>Mouse gut bacterial collection (mGBC) of GemPharmatech.</title>
        <authorList>
            <person name="He Y."/>
            <person name="Dong L."/>
            <person name="Wu D."/>
            <person name="Gao X."/>
            <person name="Lin Z."/>
        </authorList>
    </citation>
    <scope>NUCLEOTIDE SEQUENCE [LARGE SCALE GENOMIC DNA]</scope>
    <source>
        <strain evidence="1 2">20-218</strain>
    </source>
</reference>
<comment type="caution">
    <text evidence="1">The sequence shown here is derived from an EMBL/GenBank/DDBJ whole genome shotgun (WGS) entry which is preliminary data.</text>
</comment>
<proteinExistence type="predicted"/>
<evidence type="ECO:0000313" key="2">
    <source>
        <dbReference type="Proteomes" id="UP001565242"/>
    </source>
</evidence>
<accession>A0ABV4D8W2</accession>
<name>A0ABV4D8W2_9LACT</name>
<gene>
    <name evidence="1" type="ORF">AALM99_07005</name>
</gene>
<protein>
    <submittedName>
        <fullName evidence="1">Uncharacterized protein</fullName>
    </submittedName>
</protein>
<dbReference type="Proteomes" id="UP001565242">
    <property type="component" value="Unassembled WGS sequence"/>
</dbReference>
<sequence length="86" mass="9780">MDNIDKLIKNAQKEIQKVEIQTIGYICNGMSGGKRYQIQKKSQQEVDQAKQSLLKNSSELKESLEGNFANKVSETFEKQKDMLGNI</sequence>
<evidence type="ECO:0000313" key="1">
    <source>
        <dbReference type="EMBL" id="MEY8538187.1"/>
    </source>
</evidence>
<organism evidence="1 2">
    <name type="scientific">Lactococcus muris</name>
    <dbReference type="NCBI Taxonomy" id="2941330"/>
    <lineage>
        <taxon>Bacteria</taxon>
        <taxon>Bacillati</taxon>
        <taxon>Bacillota</taxon>
        <taxon>Bacilli</taxon>
        <taxon>Lactobacillales</taxon>
        <taxon>Streptococcaceae</taxon>
        <taxon>Lactococcus</taxon>
    </lineage>
</organism>
<dbReference type="EMBL" id="JBCLSQ010000015">
    <property type="protein sequence ID" value="MEY8538187.1"/>
    <property type="molecule type" value="Genomic_DNA"/>
</dbReference>
<dbReference type="RefSeq" id="WP_369918398.1">
    <property type="nucleotide sequence ID" value="NZ_JBCLSQ010000015.1"/>
</dbReference>
<keyword evidence="2" id="KW-1185">Reference proteome</keyword>